<comment type="caution">
    <text evidence="1">The sequence shown here is derived from an EMBL/GenBank/DDBJ whole genome shotgun (WGS) entry which is preliminary data.</text>
</comment>
<dbReference type="HOGENOM" id="CLU_2181999_0_0_5"/>
<accession>A0A017HRG4</accession>
<name>A0A017HRG4_9RHOB</name>
<dbReference type="STRING" id="442562.Rumeso_01483"/>
<gene>
    <name evidence="1" type="ORF">Rumeso_01483</name>
</gene>
<evidence type="ECO:0000313" key="1">
    <source>
        <dbReference type="EMBL" id="EYD76961.1"/>
    </source>
</evidence>
<dbReference type="GO" id="GO:0008879">
    <property type="term" value="F:glucose-1-phosphate thymidylyltransferase activity"/>
    <property type="evidence" value="ECO:0007669"/>
    <property type="project" value="UniProtKB-EC"/>
</dbReference>
<proteinExistence type="predicted"/>
<keyword evidence="1" id="KW-0808">Transferase</keyword>
<dbReference type="InterPro" id="IPR029044">
    <property type="entry name" value="Nucleotide-diphossugar_trans"/>
</dbReference>
<dbReference type="AlphaFoldDB" id="A0A017HRG4"/>
<protein>
    <submittedName>
        <fullName evidence="1">Glucose-1-phosphate thymidylyltransferase</fullName>
        <ecNumber evidence="1">2.7.7.24</ecNumber>
    </submittedName>
</protein>
<dbReference type="EC" id="2.7.7.24" evidence="1"/>
<dbReference type="EMBL" id="AOSK01000039">
    <property type="protein sequence ID" value="EYD76961.1"/>
    <property type="molecule type" value="Genomic_DNA"/>
</dbReference>
<keyword evidence="2" id="KW-1185">Reference proteome</keyword>
<dbReference type="Gene3D" id="3.90.550.10">
    <property type="entry name" value="Spore Coat Polysaccharide Biosynthesis Protein SpsA, Chain A"/>
    <property type="match status" value="1"/>
</dbReference>
<keyword evidence="1" id="KW-0548">Nucleotidyltransferase</keyword>
<sequence>MEQPQYFDAVVTDDAGRVICIDVKSEDVRTEWIWGAFKMPGRIFHELRQFWLSRPEPDEYIGTLVNAWLAQGGEAVGIRAGSLYADVGTLEGYRLALELLGPGGAKAAQ</sequence>
<dbReference type="SUPFAM" id="SSF53448">
    <property type="entry name" value="Nucleotide-diphospho-sugar transferases"/>
    <property type="match status" value="1"/>
</dbReference>
<evidence type="ECO:0000313" key="2">
    <source>
        <dbReference type="Proteomes" id="UP000019666"/>
    </source>
</evidence>
<reference evidence="1 2" key="1">
    <citation type="submission" date="2013-02" db="EMBL/GenBank/DDBJ databases">
        <authorList>
            <person name="Fiebig A."/>
            <person name="Goeker M."/>
            <person name="Klenk H.-P.P."/>
        </authorList>
    </citation>
    <scope>NUCLEOTIDE SEQUENCE [LARGE SCALE GENOMIC DNA]</scope>
    <source>
        <strain evidence="1 2">DSM 19309</strain>
    </source>
</reference>
<dbReference type="Proteomes" id="UP000019666">
    <property type="component" value="Unassembled WGS sequence"/>
</dbReference>
<dbReference type="PATRIC" id="fig|442562.3.peg.1468"/>
<organism evidence="1 2">
    <name type="scientific">Rubellimicrobium mesophilum DSM 19309</name>
    <dbReference type="NCBI Taxonomy" id="442562"/>
    <lineage>
        <taxon>Bacteria</taxon>
        <taxon>Pseudomonadati</taxon>
        <taxon>Pseudomonadota</taxon>
        <taxon>Alphaproteobacteria</taxon>
        <taxon>Rhodobacterales</taxon>
        <taxon>Roseobacteraceae</taxon>
        <taxon>Rubellimicrobium</taxon>
    </lineage>
</organism>